<sequence>MDNVENNEVVSDLDERASQIFSDFMVRITKFEELVSVGSRFLGGFHQHLELLRKRPLQISEVVDGVLKANQTTRVKAYVKSGCINVNDGVQSVIKLNECQIGFQEHISRAKELLYEVECLMDAVLKVLHSVSETTFKYEVKHPTDGLVAHQAKLEKEEMESVYPRKPSVSDYATMMGSMYIMLKQDYIMQEKIISSLELYPSSEELESYSLMWTLRPYIKDEIIHEAWRYIR</sequence>
<organism evidence="2 3">
    <name type="scientific">Macleaya cordata</name>
    <name type="common">Five-seeded plume-poppy</name>
    <name type="synonym">Bocconia cordata</name>
    <dbReference type="NCBI Taxonomy" id="56857"/>
    <lineage>
        <taxon>Eukaryota</taxon>
        <taxon>Viridiplantae</taxon>
        <taxon>Streptophyta</taxon>
        <taxon>Embryophyta</taxon>
        <taxon>Tracheophyta</taxon>
        <taxon>Spermatophyta</taxon>
        <taxon>Magnoliopsida</taxon>
        <taxon>Ranunculales</taxon>
        <taxon>Papaveraceae</taxon>
        <taxon>Papaveroideae</taxon>
        <taxon>Macleaya</taxon>
    </lineage>
</organism>
<dbReference type="Proteomes" id="UP000195402">
    <property type="component" value="Unassembled WGS sequence"/>
</dbReference>
<dbReference type="OrthoDB" id="744228at2759"/>
<dbReference type="Pfam" id="PF25071">
    <property type="entry name" value="DUF7795"/>
    <property type="match status" value="1"/>
</dbReference>
<keyword evidence="3" id="KW-1185">Reference proteome</keyword>
<comment type="caution">
    <text evidence="2">The sequence shown here is derived from an EMBL/GenBank/DDBJ whole genome shotgun (WGS) entry which is preliminary data.</text>
</comment>
<accession>A0A200Q8V9</accession>
<dbReference type="EMBL" id="MVGT01002714">
    <property type="protein sequence ID" value="OVA06817.1"/>
    <property type="molecule type" value="Genomic_DNA"/>
</dbReference>
<dbReference type="FunCoup" id="A0A200Q8V9">
    <property type="interactions" value="596"/>
</dbReference>
<dbReference type="PANTHER" id="PTHR35305:SF2">
    <property type="entry name" value="FAD-BINDING PROTEIN"/>
    <property type="match status" value="1"/>
</dbReference>
<dbReference type="InterPro" id="IPR056697">
    <property type="entry name" value="DUF7795"/>
</dbReference>
<dbReference type="AlphaFoldDB" id="A0A200Q8V9"/>
<dbReference type="OMA" id="LRHMDDC"/>
<gene>
    <name evidence="2" type="ORF">BVC80_8723g22</name>
</gene>
<proteinExistence type="predicted"/>
<evidence type="ECO:0000313" key="2">
    <source>
        <dbReference type="EMBL" id="OVA06817.1"/>
    </source>
</evidence>
<feature type="domain" description="DUF7795" evidence="1">
    <location>
        <begin position="12"/>
        <end position="130"/>
    </location>
</feature>
<evidence type="ECO:0000313" key="3">
    <source>
        <dbReference type="Proteomes" id="UP000195402"/>
    </source>
</evidence>
<reference evidence="2 3" key="1">
    <citation type="journal article" date="2017" name="Mol. Plant">
        <title>The Genome of Medicinal Plant Macleaya cordata Provides New Insights into Benzylisoquinoline Alkaloids Metabolism.</title>
        <authorList>
            <person name="Liu X."/>
            <person name="Liu Y."/>
            <person name="Huang P."/>
            <person name="Ma Y."/>
            <person name="Qing Z."/>
            <person name="Tang Q."/>
            <person name="Cao H."/>
            <person name="Cheng P."/>
            <person name="Zheng Y."/>
            <person name="Yuan Z."/>
            <person name="Zhou Y."/>
            <person name="Liu J."/>
            <person name="Tang Z."/>
            <person name="Zhuo Y."/>
            <person name="Zhang Y."/>
            <person name="Yu L."/>
            <person name="Huang J."/>
            <person name="Yang P."/>
            <person name="Peng Q."/>
            <person name="Zhang J."/>
            <person name="Jiang W."/>
            <person name="Zhang Z."/>
            <person name="Lin K."/>
            <person name="Ro D.K."/>
            <person name="Chen X."/>
            <person name="Xiong X."/>
            <person name="Shang Y."/>
            <person name="Huang S."/>
            <person name="Zeng J."/>
        </authorList>
    </citation>
    <scope>NUCLEOTIDE SEQUENCE [LARGE SCALE GENOMIC DNA]</scope>
    <source>
        <strain evidence="3">cv. BLH2017</strain>
        <tissue evidence="2">Root</tissue>
    </source>
</reference>
<dbReference type="PANTHER" id="PTHR35305">
    <property type="entry name" value="FAD-BINDING PROTEIN"/>
    <property type="match status" value="1"/>
</dbReference>
<dbReference type="STRING" id="56857.A0A200Q8V9"/>
<evidence type="ECO:0000259" key="1">
    <source>
        <dbReference type="Pfam" id="PF25071"/>
    </source>
</evidence>
<protein>
    <recommendedName>
        <fullName evidence="1">DUF7795 domain-containing protein</fullName>
    </recommendedName>
</protein>
<dbReference type="InParanoid" id="A0A200Q8V9"/>
<name>A0A200Q8V9_MACCD</name>